<proteinExistence type="predicted"/>
<dbReference type="EMBL" id="RHFK02000294">
    <property type="protein sequence ID" value="TWW54320.1"/>
    <property type="molecule type" value="Genomic_DNA"/>
</dbReference>
<evidence type="ECO:0000313" key="2">
    <source>
        <dbReference type="EMBL" id="TWW54320.1"/>
    </source>
</evidence>
<name>A0A5C6MLN8_9TELE</name>
<dbReference type="AlphaFoldDB" id="A0A5C6MLN8"/>
<sequence>MRRTLLRLHQLQEHHGGAQDFGDEGDPNVTYSTVTMSAPSQPSSQLK</sequence>
<accession>A0A5C6MLN8</accession>
<evidence type="ECO:0000256" key="1">
    <source>
        <dbReference type="SAM" id="MobiDB-lite"/>
    </source>
</evidence>
<reference evidence="2 3" key="1">
    <citation type="submission" date="2019-04" db="EMBL/GenBank/DDBJ databases">
        <title>Chromosome genome assembly for Takifugu flavidus.</title>
        <authorList>
            <person name="Xiao S."/>
        </authorList>
    </citation>
    <scope>NUCLEOTIDE SEQUENCE [LARGE SCALE GENOMIC DNA]</scope>
    <source>
        <strain evidence="2">HTHZ2018</strain>
        <tissue evidence="2">Muscle</tissue>
    </source>
</reference>
<evidence type="ECO:0000313" key="3">
    <source>
        <dbReference type="Proteomes" id="UP000324091"/>
    </source>
</evidence>
<comment type="caution">
    <text evidence="2">The sequence shown here is derived from an EMBL/GenBank/DDBJ whole genome shotgun (WGS) entry which is preliminary data.</text>
</comment>
<protein>
    <submittedName>
        <fullName evidence="2">Uncharacterized protein</fullName>
    </submittedName>
</protein>
<dbReference type="Proteomes" id="UP000324091">
    <property type="component" value="Unassembled WGS sequence"/>
</dbReference>
<organism evidence="2 3">
    <name type="scientific">Takifugu flavidus</name>
    <name type="common">sansaifugu</name>
    <dbReference type="NCBI Taxonomy" id="433684"/>
    <lineage>
        <taxon>Eukaryota</taxon>
        <taxon>Metazoa</taxon>
        <taxon>Chordata</taxon>
        <taxon>Craniata</taxon>
        <taxon>Vertebrata</taxon>
        <taxon>Euteleostomi</taxon>
        <taxon>Actinopterygii</taxon>
        <taxon>Neopterygii</taxon>
        <taxon>Teleostei</taxon>
        <taxon>Neoteleostei</taxon>
        <taxon>Acanthomorphata</taxon>
        <taxon>Eupercaria</taxon>
        <taxon>Tetraodontiformes</taxon>
        <taxon>Tetradontoidea</taxon>
        <taxon>Tetraodontidae</taxon>
        <taxon>Takifugu</taxon>
    </lineage>
</organism>
<feature type="region of interest" description="Disordered" evidence="1">
    <location>
        <begin position="13"/>
        <end position="47"/>
    </location>
</feature>
<feature type="compositionally biased region" description="Polar residues" evidence="1">
    <location>
        <begin position="29"/>
        <end position="47"/>
    </location>
</feature>
<gene>
    <name evidence="2" type="ORF">D4764_0287250</name>
</gene>
<keyword evidence="3" id="KW-1185">Reference proteome</keyword>